<accession>A0ABQ1EQC8</accession>
<feature type="domain" description="SLH" evidence="2">
    <location>
        <begin position="96"/>
        <end position="162"/>
    </location>
</feature>
<dbReference type="RefSeq" id="WP_189012543.1">
    <property type="nucleotide sequence ID" value="NZ_BMHE01000012.1"/>
</dbReference>
<feature type="signal peptide" evidence="1">
    <location>
        <begin position="1"/>
        <end position="20"/>
    </location>
</feature>
<keyword evidence="1" id="KW-0732">Signal</keyword>
<name>A0ABQ1EQC8_9BACL</name>
<feature type="domain" description="SLH" evidence="2">
    <location>
        <begin position="33"/>
        <end position="95"/>
    </location>
</feature>
<gene>
    <name evidence="3" type="ORF">GCM10008018_28750</name>
</gene>
<dbReference type="PROSITE" id="PS51272">
    <property type="entry name" value="SLH"/>
    <property type="match status" value="2"/>
</dbReference>
<reference evidence="4" key="1">
    <citation type="journal article" date="2019" name="Int. J. Syst. Evol. Microbiol.">
        <title>The Global Catalogue of Microorganisms (GCM) 10K type strain sequencing project: providing services to taxonomists for standard genome sequencing and annotation.</title>
        <authorList>
            <consortium name="The Broad Institute Genomics Platform"/>
            <consortium name="The Broad Institute Genome Sequencing Center for Infectious Disease"/>
            <person name="Wu L."/>
            <person name="Ma J."/>
        </authorList>
    </citation>
    <scope>NUCLEOTIDE SEQUENCE [LARGE SCALE GENOMIC DNA]</scope>
    <source>
        <strain evidence="4">CGMCC 1.15043</strain>
    </source>
</reference>
<proteinExistence type="predicted"/>
<evidence type="ECO:0000256" key="1">
    <source>
        <dbReference type="SAM" id="SignalP"/>
    </source>
</evidence>
<organism evidence="3 4">
    <name type="scientific">Paenibacillus marchantiophytorum</name>
    <dbReference type="NCBI Taxonomy" id="1619310"/>
    <lineage>
        <taxon>Bacteria</taxon>
        <taxon>Bacillati</taxon>
        <taxon>Bacillota</taxon>
        <taxon>Bacilli</taxon>
        <taxon>Bacillales</taxon>
        <taxon>Paenibacillaceae</taxon>
        <taxon>Paenibacillus</taxon>
    </lineage>
</organism>
<keyword evidence="4" id="KW-1185">Reference proteome</keyword>
<evidence type="ECO:0000259" key="2">
    <source>
        <dbReference type="PROSITE" id="PS51272"/>
    </source>
</evidence>
<feature type="chain" id="PRO_5047285052" description="SLH domain-containing protein" evidence="1">
    <location>
        <begin position="21"/>
        <end position="539"/>
    </location>
</feature>
<sequence length="539" mass="55678">MKKLTMIATAAMAFSLFASATLSNPAAAAAKTSADFTDLSNTNAALKAKIDAMLAEGIFDGVSDNSFGINQNMTRAQFAKVATLIYDIKVDPTVKVSSFSDVHADDAANGWAIPYIEAAKKAGLIDGVTNTTFVPGDSVTTGQLDTLLLKGLGKKVSTTGSPWYSDAVKQASDLGIHPTGKTGEQLAIRADLVQSSYTAQQAFDKQNLVSITKAAAASDTKSVQVTLNRSVDTTKATLVLKNGTTVVPTKAVWSTDAQSVTLTADLALAAGDYTVTLGGLDASAIQTGTANFKVAAATNDSGNISIVGTYTLAAVLDSGLTDAATGSNGLADKATAEDPTLSKFAKEIEIKVKDASGDTIAVPGIIQSVHSSDPSIVKAGLNATTHRGYVLGNKVGTADVSVIVQIGNGDAKQLHVTVTVTKDSITAKEIKAGTTTIDKTLALVGSNYESTFDAYTAMDLSITDNYGITYKNSEIPKYNFALGTLFITNDVKGNAADGAVGTVTVTNGSVHVVGNVTYFELTAVTASGQKVTSYVNLKR</sequence>
<dbReference type="InterPro" id="IPR001119">
    <property type="entry name" value="SLH_dom"/>
</dbReference>
<evidence type="ECO:0000313" key="3">
    <source>
        <dbReference type="EMBL" id="GFZ81320.1"/>
    </source>
</evidence>
<evidence type="ECO:0000313" key="4">
    <source>
        <dbReference type="Proteomes" id="UP000615455"/>
    </source>
</evidence>
<dbReference type="EMBL" id="BMHE01000012">
    <property type="protein sequence ID" value="GFZ81320.1"/>
    <property type="molecule type" value="Genomic_DNA"/>
</dbReference>
<protein>
    <recommendedName>
        <fullName evidence="2">SLH domain-containing protein</fullName>
    </recommendedName>
</protein>
<comment type="caution">
    <text evidence="3">The sequence shown here is derived from an EMBL/GenBank/DDBJ whole genome shotgun (WGS) entry which is preliminary data.</text>
</comment>
<dbReference type="Pfam" id="PF00395">
    <property type="entry name" value="SLH"/>
    <property type="match status" value="2"/>
</dbReference>
<dbReference type="Proteomes" id="UP000615455">
    <property type="component" value="Unassembled WGS sequence"/>
</dbReference>